<keyword evidence="3" id="KW-1185">Reference proteome</keyword>
<keyword evidence="1" id="KW-0175">Coiled coil</keyword>
<name>A0A2A7UY29_COMTR</name>
<evidence type="ECO:0000256" key="1">
    <source>
        <dbReference type="SAM" id="Coils"/>
    </source>
</evidence>
<dbReference type="OrthoDB" id="8795417at2"/>
<proteinExistence type="predicted"/>
<comment type="caution">
    <text evidence="2">The sequence shown here is derived from an EMBL/GenBank/DDBJ whole genome shotgun (WGS) entry which is preliminary data.</text>
</comment>
<dbReference type="RefSeq" id="WP_066533803.1">
    <property type="nucleotide sequence ID" value="NZ_PDEA01000001.1"/>
</dbReference>
<dbReference type="GeneID" id="80802443"/>
<sequence length="141" mass="15370">MNLSLAELHAAAQEAAEEALAREADAKAADENAAALAAERAQEAREKLRVQRDELLESATGGMYRDKASQEWREMPVQWRMALLMLAGIGGPAAVRAGLQLQPLALRNWRELPPAERNAVSSIVRTGRPHIARLIALSARV</sequence>
<dbReference type="STRING" id="1219032.GCA_001515545_00879"/>
<dbReference type="AlphaFoldDB" id="A0A2A7UY29"/>
<protein>
    <submittedName>
        <fullName evidence="2">Uncharacterized protein</fullName>
    </submittedName>
</protein>
<reference evidence="3" key="1">
    <citation type="submission" date="2017-09" db="EMBL/GenBank/DDBJ databases">
        <title>FDA dAtabase for Regulatory Grade micrObial Sequences (FDA-ARGOS): Supporting development and validation of Infectious Disease Dx tests.</title>
        <authorList>
            <person name="Minogue T."/>
            <person name="Wolcott M."/>
            <person name="Wasieloski L."/>
            <person name="Aguilar W."/>
            <person name="Moore D."/>
            <person name="Tallon L."/>
            <person name="Sadzewicz L."/>
            <person name="Ott S."/>
            <person name="Zhao X."/>
            <person name="Nagaraj S."/>
            <person name="Vavikolanu K."/>
            <person name="Aluvathingal J."/>
            <person name="Nadendla S."/>
            <person name="Sichtig H."/>
        </authorList>
    </citation>
    <scope>NUCLEOTIDE SEQUENCE [LARGE SCALE GENOMIC DNA]</scope>
    <source>
        <strain evidence="3">FDAARGOS_394</strain>
    </source>
</reference>
<accession>A0A2A7UY29</accession>
<feature type="coiled-coil region" evidence="1">
    <location>
        <begin position="26"/>
        <end position="58"/>
    </location>
</feature>
<organism evidence="2 3">
    <name type="scientific">Comamonas terrigena</name>
    <dbReference type="NCBI Taxonomy" id="32013"/>
    <lineage>
        <taxon>Bacteria</taxon>
        <taxon>Pseudomonadati</taxon>
        <taxon>Pseudomonadota</taxon>
        <taxon>Betaproteobacteria</taxon>
        <taxon>Burkholderiales</taxon>
        <taxon>Comamonadaceae</taxon>
        <taxon>Comamonas</taxon>
    </lineage>
</organism>
<dbReference type="Proteomes" id="UP000220246">
    <property type="component" value="Unassembled WGS sequence"/>
</dbReference>
<dbReference type="EMBL" id="PDEA01000001">
    <property type="protein sequence ID" value="PEH90163.1"/>
    <property type="molecule type" value="Genomic_DNA"/>
</dbReference>
<evidence type="ECO:0000313" key="3">
    <source>
        <dbReference type="Proteomes" id="UP000220246"/>
    </source>
</evidence>
<evidence type="ECO:0000313" key="2">
    <source>
        <dbReference type="EMBL" id="PEH90163.1"/>
    </source>
</evidence>
<gene>
    <name evidence="2" type="ORF">CRM82_17605</name>
</gene>